<evidence type="ECO:0000256" key="2">
    <source>
        <dbReference type="ARBA" id="ARBA00022448"/>
    </source>
</evidence>
<dbReference type="Proteomes" id="UP000546126">
    <property type="component" value="Unassembled WGS sequence"/>
</dbReference>
<sequence>MAGAVTKDVEQNDAVTGRVEPNGAVTGRAAASGAGTVAWRSLLRVVGPLAPAVLIVVAGWWLFLEAFGISPLVGKRPWQVWEYLFVDGAAAHRDAVFGALGVTVRDAAIGFTAGMVAAMAVAVAFVLFRTVEQTFMPVAMLLRSVPLVVMTPLITLVFGRDLAGVAVIGGIVVFFPALVNVAFGLRSASPQATDLIMAYGGGRLTVLRKVAVPTAMPSVFASARISVPSSIIGALIAEWLATGEGIGAGILRAIGGFRYDEVWADIVVVTAVSIVAYAVVGVVESLVLARFSDQRL</sequence>
<feature type="transmembrane region" description="Helical" evidence="7">
    <location>
        <begin position="266"/>
        <end position="289"/>
    </location>
</feature>
<feature type="transmembrane region" description="Helical" evidence="7">
    <location>
        <begin position="42"/>
        <end position="63"/>
    </location>
</feature>
<evidence type="ECO:0000256" key="8">
    <source>
        <dbReference type="SAM" id="MobiDB-lite"/>
    </source>
</evidence>
<dbReference type="GO" id="GO:0005886">
    <property type="term" value="C:plasma membrane"/>
    <property type="evidence" value="ECO:0007669"/>
    <property type="project" value="UniProtKB-SubCell"/>
</dbReference>
<organism evidence="10 11">
    <name type="scientific">Nonomuraea rhodomycinica</name>
    <dbReference type="NCBI Taxonomy" id="1712872"/>
    <lineage>
        <taxon>Bacteria</taxon>
        <taxon>Bacillati</taxon>
        <taxon>Actinomycetota</taxon>
        <taxon>Actinomycetes</taxon>
        <taxon>Streptosporangiales</taxon>
        <taxon>Streptosporangiaceae</taxon>
        <taxon>Nonomuraea</taxon>
    </lineage>
</organism>
<feature type="transmembrane region" description="Helical" evidence="7">
    <location>
        <begin position="231"/>
        <end position="254"/>
    </location>
</feature>
<evidence type="ECO:0000256" key="7">
    <source>
        <dbReference type="RuleBase" id="RU363032"/>
    </source>
</evidence>
<evidence type="ECO:0000259" key="9">
    <source>
        <dbReference type="PROSITE" id="PS50928"/>
    </source>
</evidence>
<evidence type="ECO:0000313" key="11">
    <source>
        <dbReference type="Proteomes" id="UP000546126"/>
    </source>
</evidence>
<evidence type="ECO:0000256" key="1">
    <source>
        <dbReference type="ARBA" id="ARBA00004651"/>
    </source>
</evidence>
<dbReference type="InterPro" id="IPR035906">
    <property type="entry name" value="MetI-like_sf"/>
</dbReference>
<dbReference type="Pfam" id="PF00528">
    <property type="entry name" value="BPD_transp_1"/>
    <property type="match status" value="1"/>
</dbReference>
<evidence type="ECO:0000256" key="4">
    <source>
        <dbReference type="ARBA" id="ARBA00022692"/>
    </source>
</evidence>
<evidence type="ECO:0000256" key="6">
    <source>
        <dbReference type="ARBA" id="ARBA00023136"/>
    </source>
</evidence>
<keyword evidence="11" id="KW-1185">Reference proteome</keyword>
<feature type="domain" description="ABC transmembrane type-1" evidence="9">
    <location>
        <begin position="96"/>
        <end position="287"/>
    </location>
</feature>
<keyword evidence="5 7" id="KW-1133">Transmembrane helix</keyword>
<evidence type="ECO:0000256" key="5">
    <source>
        <dbReference type="ARBA" id="ARBA00022989"/>
    </source>
</evidence>
<comment type="similarity">
    <text evidence="7">Belongs to the binding-protein-dependent transport system permease family.</text>
</comment>
<dbReference type="PANTHER" id="PTHR30151:SF41">
    <property type="entry name" value="ABC TRANSPORTER PERMEASE PROTEIN"/>
    <property type="match status" value="1"/>
</dbReference>
<dbReference type="SUPFAM" id="SSF161098">
    <property type="entry name" value="MetI-like"/>
    <property type="match status" value="1"/>
</dbReference>
<evidence type="ECO:0000313" key="10">
    <source>
        <dbReference type="EMBL" id="NUW45271.1"/>
    </source>
</evidence>
<keyword evidence="2 7" id="KW-0813">Transport</keyword>
<name>A0A7Y6MG20_9ACTN</name>
<dbReference type="PANTHER" id="PTHR30151">
    <property type="entry name" value="ALKANE SULFONATE ABC TRANSPORTER-RELATED, MEMBRANE SUBUNIT"/>
    <property type="match status" value="1"/>
</dbReference>
<keyword evidence="6 7" id="KW-0472">Membrane</keyword>
<dbReference type="AlphaFoldDB" id="A0A7Y6MG20"/>
<proteinExistence type="inferred from homology"/>
<dbReference type="EMBL" id="JABWGO010000011">
    <property type="protein sequence ID" value="NUW45271.1"/>
    <property type="molecule type" value="Genomic_DNA"/>
</dbReference>
<dbReference type="Gene3D" id="1.10.3720.10">
    <property type="entry name" value="MetI-like"/>
    <property type="match status" value="1"/>
</dbReference>
<gene>
    <name evidence="10" type="ORF">HT134_34885</name>
</gene>
<keyword evidence="3" id="KW-1003">Cell membrane</keyword>
<dbReference type="GO" id="GO:0055085">
    <property type="term" value="P:transmembrane transport"/>
    <property type="evidence" value="ECO:0007669"/>
    <property type="project" value="InterPro"/>
</dbReference>
<feature type="transmembrane region" description="Helical" evidence="7">
    <location>
        <begin position="140"/>
        <end position="159"/>
    </location>
</feature>
<dbReference type="InterPro" id="IPR000515">
    <property type="entry name" value="MetI-like"/>
</dbReference>
<evidence type="ECO:0000256" key="3">
    <source>
        <dbReference type="ARBA" id="ARBA00022475"/>
    </source>
</evidence>
<feature type="transmembrane region" description="Helical" evidence="7">
    <location>
        <begin position="107"/>
        <end position="128"/>
    </location>
</feature>
<dbReference type="CDD" id="cd06261">
    <property type="entry name" value="TM_PBP2"/>
    <property type="match status" value="1"/>
</dbReference>
<protein>
    <submittedName>
        <fullName evidence="10">ABC transporter permease subunit</fullName>
    </submittedName>
</protein>
<comment type="caution">
    <text evidence="10">The sequence shown here is derived from an EMBL/GenBank/DDBJ whole genome shotgun (WGS) entry which is preliminary data.</text>
</comment>
<reference evidence="10 11" key="1">
    <citation type="submission" date="2020-06" db="EMBL/GenBank/DDBJ databases">
        <authorList>
            <person name="Chanama M."/>
        </authorList>
    </citation>
    <scope>NUCLEOTIDE SEQUENCE [LARGE SCALE GENOMIC DNA]</scope>
    <source>
        <strain evidence="10 11">TBRC6557</strain>
    </source>
</reference>
<dbReference type="PROSITE" id="PS50928">
    <property type="entry name" value="ABC_TM1"/>
    <property type="match status" value="1"/>
</dbReference>
<feature type="transmembrane region" description="Helical" evidence="7">
    <location>
        <begin position="165"/>
        <end position="185"/>
    </location>
</feature>
<accession>A0A7Y6MG20</accession>
<feature type="region of interest" description="Disordered" evidence="8">
    <location>
        <begin position="1"/>
        <end position="20"/>
    </location>
</feature>
<comment type="subcellular location">
    <subcellularLocation>
        <location evidence="1 7">Cell membrane</location>
        <topology evidence="1 7">Multi-pass membrane protein</topology>
    </subcellularLocation>
</comment>
<keyword evidence="4 7" id="KW-0812">Transmembrane</keyword>